<sequence length="267" mass="30615">MTLSICVDLNAHLFSFGCIWSEESTVRFANNFCLHFLSLLPKHCRKYLKLGEDVLIMHEIMCRRIFQQQRQQDEKEAQLREASIRRKDGWSKSCSGRLQGRRTGGGGWLRARNPHQHLQRHHVYLPQRSHRPLVSLRPVNIKGNRARGMRAPQNTNQFLMQEKYQMQHLRSDSVGSDSGSSSDSDLELTDMDSYLGVLENARGALLDSPNPHGLTTPPGPLLVVDRDGPCVFLQEDSVQYFPSEDDLLQSQNFMQRDFAQFCDFLSP</sequence>
<dbReference type="EMBL" id="JAHRIN010027134">
    <property type="protein sequence ID" value="MEQ2201127.1"/>
    <property type="molecule type" value="Genomic_DNA"/>
</dbReference>
<evidence type="ECO:0000313" key="1">
    <source>
        <dbReference type="EMBL" id="MEQ2201127.1"/>
    </source>
</evidence>
<comment type="caution">
    <text evidence="1">The sequence shown here is derived from an EMBL/GenBank/DDBJ whole genome shotgun (WGS) entry which is preliminary data.</text>
</comment>
<evidence type="ECO:0000313" key="2">
    <source>
        <dbReference type="Proteomes" id="UP001434883"/>
    </source>
</evidence>
<name>A0ABV0R0Q1_9TELE</name>
<proteinExistence type="predicted"/>
<keyword evidence="2" id="KW-1185">Reference proteome</keyword>
<reference evidence="1 2" key="1">
    <citation type="submission" date="2021-06" db="EMBL/GenBank/DDBJ databases">
        <authorList>
            <person name="Palmer J.M."/>
        </authorList>
    </citation>
    <scope>NUCLEOTIDE SEQUENCE [LARGE SCALE GENOMIC DNA]</scope>
    <source>
        <strain evidence="1 2">XC_2019</strain>
        <tissue evidence="1">Muscle</tissue>
    </source>
</reference>
<gene>
    <name evidence="1" type="ORF">XENOCAPTIV_008004</name>
</gene>
<organism evidence="1 2">
    <name type="scientific">Xenoophorus captivus</name>
    <dbReference type="NCBI Taxonomy" id="1517983"/>
    <lineage>
        <taxon>Eukaryota</taxon>
        <taxon>Metazoa</taxon>
        <taxon>Chordata</taxon>
        <taxon>Craniata</taxon>
        <taxon>Vertebrata</taxon>
        <taxon>Euteleostomi</taxon>
        <taxon>Actinopterygii</taxon>
        <taxon>Neopterygii</taxon>
        <taxon>Teleostei</taxon>
        <taxon>Neoteleostei</taxon>
        <taxon>Acanthomorphata</taxon>
        <taxon>Ovalentaria</taxon>
        <taxon>Atherinomorphae</taxon>
        <taxon>Cyprinodontiformes</taxon>
        <taxon>Goodeidae</taxon>
        <taxon>Xenoophorus</taxon>
    </lineage>
</organism>
<protein>
    <submittedName>
        <fullName evidence="1">Uncharacterized protein</fullName>
    </submittedName>
</protein>
<dbReference type="Proteomes" id="UP001434883">
    <property type="component" value="Unassembled WGS sequence"/>
</dbReference>
<accession>A0ABV0R0Q1</accession>